<organism evidence="12 13">
    <name type="scientific">BD1-7 clade bacterium</name>
    <dbReference type="NCBI Taxonomy" id="2029982"/>
    <lineage>
        <taxon>Bacteria</taxon>
        <taxon>Pseudomonadati</taxon>
        <taxon>Pseudomonadota</taxon>
        <taxon>Gammaproteobacteria</taxon>
        <taxon>Cellvibrionales</taxon>
        <taxon>Spongiibacteraceae</taxon>
        <taxon>BD1-7 clade</taxon>
    </lineage>
</organism>
<evidence type="ECO:0000256" key="7">
    <source>
        <dbReference type="RuleBase" id="RU004003"/>
    </source>
</evidence>
<evidence type="ECO:0000256" key="2">
    <source>
        <dbReference type="ARBA" id="ARBA00022448"/>
    </source>
</evidence>
<dbReference type="InterPro" id="IPR038591">
    <property type="entry name" value="NolW-like_sf"/>
</dbReference>
<comment type="subcellular location">
    <subcellularLocation>
        <location evidence="8">Cell outer membrane</location>
    </subcellularLocation>
    <subcellularLocation>
        <location evidence="1">Membrane</location>
    </subcellularLocation>
</comment>
<dbReference type="FunFam" id="3.30.1370.130:FF:000001">
    <property type="entry name" value="Type IV pilus secretin PilQ"/>
    <property type="match status" value="1"/>
</dbReference>
<dbReference type="InterPro" id="IPR013355">
    <property type="entry name" value="Pilus_4_PilQ"/>
</dbReference>
<dbReference type="InterPro" id="IPR051808">
    <property type="entry name" value="Type_IV_pilus_biogenesis"/>
</dbReference>
<dbReference type="GO" id="GO:0009306">
    <property type="term" value="P:protein secretion"/>
    <property type="evidence" value="ECO:0007669"/>
    <property type="project" value="InterPro"/>
</dbReference>
<dbReference type="EMBL" id="CACSII010000001">
    <property type="protein sequence ID" value="CAA0085222.1"/>
    <property type="molecule type" value="Genomic_DNA"/>
</dbReference>
<gene>
    <name evidence="12" type="primary">pilQ</name>
    <name evidence="12" type="ORF">DPBNPPHM_00843</name>
</gene>
<protein>
    <submittedName>
        <fullName evidence="12">Type IV pilus biogenesis and competence protein PilQ</fullName>
    </submittedName>
</protein>
<dbReference type="GO" id="GO:0009279">
    <property type="term" value="C:cell outer membrane"/>
    <property type="evidence" value="ECO:0007669"/>
    <property type="project" value="UniProtKB-SubCell"/>
</dbReference>
<dbReference type="Pfam" id="PF07660">
    <property type="entry name" value="STN"/>
    <property type="match status" value="1"/>
</dbReference>
<dbReference type="PANTHER" id="PTHR30604">
    <property type="entry name" value="PROTEIN TRANSPORT PROTEIN HOFQ"/>
    <property type="match status" value="1"/>
</dbReference>
<keyword evidence="2 8" id="KW-0813">Transport</keyword>
<dbReference type="PRINTS" id="PR00811">
    <property type="entry name" value="BCTERIALGSPD"/>
</dbReference>
<reference evidence="12 13" key="1">
    <citation type="submission" date="2019-11" db="EMBL/GenBank/DDBJ databases">
        <authorList>
            <person name="Holert J."/>
        </authorList>
    </citation>
    <scope>NUCLEOTIDE SEQUENCE [LARGE SCALE GENOMIC DNA]</scope>
    <source>
        <strain evidence="12">BC5_2</strain>
    </source>
</reference>
<keyword evidence="5" id="KW-0472">Membrane</keyword>
<evidence type="ECO:0000313" key="12">
    <source>
        <dbReference type="EMBL" id="CAA0085222.1"/>
    </source>
</evidence>
<feature type="domain" description="Secretin/TonB short N-terminal" evidence="11">
    <location>
        <begin position="308"/>
        <end position="356"/>
    </location>
</feature>
<dbReference type="Pfam" id="PF11741">
    <property type="entry name" value="AMIN"/>
    <property type="match status" value="1"/>
</dbReference>
<evidence type="ECO:0000256" key="8">
    <source>
        <dbReference type="RuleBase" id="RU004004"/>
    </source>
</evidence>
<evidence type="ECO:0000256" key="1">
    <source>
        <dbReference type="ARBA" id="ARBA00004370"/>
    </source>
</evidence>
<evidence type="ECO:0000259" key="11">
    <source>
        <dbReference type="SMART" id="SM00965"/>
    </source>
</evidence>
<feature type="region of interest" description="Disordered" evidence="9">
    <location>
        <begin position="140"/>
        <end position="162"/>
    </location>
</feature>
<keyword evidence="4" id="KW-0653">Protein transport</keyword>
<dbReference type="InterPro" id="IPR005644">
    <property type="entry name" value="NolW-like"/>
</dbReference>
<dbReference type="SMART" id="SM00965">
    <property type="entry name" value="STN"/>
    <property type="match status" value="1"/>
</dbReference>
<evidence type="ECO:0000256" key="3">
    <source>
        <dbReference type="ARBA" id="ARBA00022729"/>
    </source>
</evidence>
<dbReference type="InterPro" id="IPR004846">
    <property type="entry name" value="T2SS/T3SS_dom"/>
</dbReference>
<evidence type="ECO:0000256" key="5">
    <source>
        <dbReference type="ARBA" id="ARBA00023136"/>
    </source>
</evidence>
<feature type="compositionally biased region" description="Basic and acidic residues" evidence="9">
    <location>
        <begin position="152"/>
        <end position="162"/>
    </location>
</feature>
<comment type="similarity">
    <text evidence="7">Belongs to the bacterial secretin family.</text>
</comment>
<dbReference type="PANTHER" id="PTHR30604:SF1">
    <property type="entry name" value="DNA UTILIZATION PROTEIN HOFQ"/>
    <property type="match status" value="1"/>
</dbReference>
<dbReference type="AlphaFoldDB" id="A0A5S9NAN1"/>
<feature type="chain" id="PRO_5030137928" evidence="10">
    <location>
        <begin position="32"/>
        <end position="701"/>
    </location>
</feature>
<name>A0A5S9NAN1_9GAMM</name>
<dbReference type="Pfam" id="PF03958">
    <property type="entry name" value="Secretin_N"/>
    <property type="match status" value="1"/>
</dbReference>
<dbReference type="InterPro" id="IPR001775">
    <property type="entry name" value="GspD/PilQ"/>
</dbReference>
<sequence>MNIATISRFPVMKRMFSAAALSLFSAAQAFAVNMVDADFSALPDDRVEMRFTFDGDAPDPKVFAIETPARLAIDLEGVQSLLGKKKFALGLGDVDSTMVLTSGNRTRVIVNMVELGPYDTRVEGNELVVSLGGDNKTMAKQAAGVAESQRGGAEKPQPKKAEVPAIESVDFRRGDNGEGRLIVDLSSPYIDVNSEQKGEAIELTFKNTLLPEELQLRYDVADFATPIKTLDAKLLGNDTVIKVMPTGEYEYLAYQSGETYVLTVKALTEEEIEARKKEFTFVGDKLSLNFQDIEIRSVLQLIADFTDLNLVASDTVNGKITLRLQNVPWDQALDLILKTKGLDKRQEGNVLLVAPAAEIAQREQQEIQTNKQLEELAPLQTEFIRIRYADANNISEMLDGENSPSGRDNRILTDRAMVVVDERTNSLLITETASKLAAIRRLINLIDVPVRQVMIEARIVIATDTATESLGIKWGGFLGNRNDDRVILASGSDQSIIDVANGDEVEFGNVVDLGVADVGATQFNLGLITDSGILNLELSAIETAGDGEVLSQPKIITGDKQKAIIKSGTEIPYETTAPNGGTTIAFRDAALILDVTPSITPDNRVIMKLDISQDSPGEETGNGIPTIDTNQLETEVLVNNGETIVLGGVFSSQELEQITKTPFLGDIPYLGRLFKRTIKTSQKTELLIFVTPKIMADQLVQ</sequence>
<dbReference type="InterPro" id="IPR021731">
    <property type="entry name" value="AMIN_dom"/>
</dbReference>
<proteinExistence type="inferred from homology"/>
<feature type="signal peptide" evidence="10">
    <location>
        <begin position="1"/>
        <end position="31"/>
    </location>
</feature>
<dbReference type="Gene3D" id="3.30.1370.130">
    <property type="match status" value="1"/>
</dbReference>
<dbReference type="NCBIfam" id="TIGR02515">
    <property type="entry name" value="IV_pilus_PilQ"/>
    <property type="match status" value="1"/>
</dbReference>
<evidence type="ECO:0000256" key="9">
    <source>
        <dbReference type="SAM" id="MobiDB-lite"/>
    </source>
</evidence>
<dbReference type="Pfam" id="PF00263">
    <property type="entry name" value="Secretin"/>
    <property type="match status" value="1"/>
</dbReference>
<evidence type="ECO:0000256" key="6">
    <source>
        <dbReference type="ARBA" id="ARBA00023237"/>
    </source>
</evidence>
<evidence type="ECO:0000256" key="10">
    <source>
        <dbReference type="SAM" id="SignalP"/>
    </source>
</evidence>
<keyword evidence="3 10" id="KW-0732">Signal</keyword>
<evidence type="ECO:0000256" key="4">
    <source>
        <dbReference type="ARBA" id="ARBA00022927"/>
    </source>
</evidence>
<dbReference type="Proteomes" id="UP000434580">
    <property type="component" value="Unassembled WGS sequence"/>
</dbReference>
<dbReference type="InterPro" id="IPR011662">
    <property type="entry name" value="Secretin/TonB_short_N"/>
</dbReference>
<dbReference type="Gene3D" id="3.30.1370.120">
    <property type="match status" value="1"/>
</dbReference>
<accession>A0A5S9NAN1</accession>
<keyword evidence="6" id="KW-0998">Cell outer membrane</keyword>
<dbReference type="Gene3D" id="2.60.40.3470">
    <property type="match status" value="1"/>
</dbReference>
<evidence type="ECO:0000313" key="13">
    <source>
        <dbReference type="Proteomes" id="UP000434580"/>
    </source>
</evidence>